<comment type="caution">
    <text evidence="1">The sequence shown here is derived from an EMBL/GenBank/DDBJ whole genome shotgun (WGS) entry which is preliminary data.</text>
</comment>
<dbReference type="EMBL" id="SBIW01000012">
    <property type="protein sequence ID" value="RWY48074.1"/>
    <property type="molecule type" value="Genomic_DNA"/>
</dbReference>
<dbReference type="Proteomes" id="UP000286701">
    <property type="component" value="Unassembled WGS sequence"/>
</dbReference>
<dbReference type="OrthoDB" id="7299295at2"/>
<keyword evidence="2" id="KW-1185">Reference proteome</keyword>
<proteinExistence type="predicted"/>
<name>A0A3S3X0T2_9SPHI</name>
<reference evidence="1 2" key="1">
    <citation type="submission" date="2019-01" db="EMBL/GenBank/DDBJ databases">
        <title>Mucilaginibacter antarcticum sp. nov., isolated from antarctic soil.</title>
        <authorList>
            <person name="Yan Y.-Q."/>
            <person name="Du Z.-J."/>
        </authorList>
    </citation>
    <scope>NUCLEOTIDE SEQUENCE [LARGE SCALE GENOMIC DNA]</scope>
    <source>
        <strain evidence="1 2">F01003</strain>
    </source>
</reference>
<organism evidence="1 2">
    <name type="scientific">Mucilaginibacter gilvus</name>
    <dbReference type="NCBI Taxonomy" id="2305909"/>
    <lineage>
        <taxon>Bacteria</taxon>
        <taxon>Pseudomonadati</taxon>
        <taxon>Bacteroidota</taxon>
        <taxon>Sphingobacteriia</taxon>
        <taxon>Sphingobacteriales</taxon>
        <taxon>Sphingobacteriaceae</taxon>
        <taxon>Mucilaginibacter</taxon>
    </lineage>
</organism>
<evidence type="ECO:0008006" key="3">
    <source>
        <dbReference type="Google" id="ProtNLM"/>
    </source>
</evidence>
<sequence length="339" mass="38860">MEKKDTGYATHLTQSELPVFFLQLGANTSLFFGHVLKQAALSHGLNNVYVLTDTNFDDYSKYNCIDVSGYINGVKEFDKVYQHHSINPYFFEKACFDRWFIINDIVKELGISYFVHADCDVLILQNLIPVFQKFIKGKYDGTMMFFELGENSVTSGHTSFWSAKLINDFCEFVLAKYANRPAFDKMLKDTLAGKFLDNKNVSDMILLDVFRTEIKPNTLNLLSLETEGISFDFNANVPFNGCTYYFECTPDTRIKKMTKRKDGLYGKVAGVQGAPIYSKFYTLHFQGYLTKTLIPLHTSAQSAAEGLSYYLSAKSHNLVRRAKLYKNKVRDRVRKLIKK</sequence>
<protein>
    <recommendedName>
        <fullName evidence="3">Nucleotide-diphospho-sugar transferase domain-containing protein</fullName>
    </recommendedName>
</protein>
<dbReference type="RefSeq" id="WP_128535967.1">
    <property type="nucleotide sequence ID" value="NZ_SBIW01000012.1"/>
</dbReference>
<dbReference type="AlphaFoldDB" id="A0A3S3X0T2"/>
<accession>A0A3S3X0T2</accession>
<gene>
    <name evidence="1" type="ORF">EPL05_21065</name>
</gene>
<evidence type="ECO:0000313" key="1">
    <source>
        <dbReference type="EMBL" id="RWY48074.1"/>
    </source>
</evidence>
<evidence type="ECO:0000313" key="2">
    <source>
        <dbReference type="Proteomes" id="UP000286701"/>
    </source>
</evidence>